<dbReference type="InterPro" id="IPR050855">
    <property type="entry name" value="NDM-1-like"/>
</dbReference>
<keyword evidence="2" id="KW-0732">Signal</keyword>
<dbReference type="InterPro" id="IPR001279">
    <property type="entry name" value="Metallo-B-lactamas"/>
</dbReference>
<dbReference type="STRING" id="490829.SAMN05421850_10789"/>
<dbReference type="CDD" id="cd16282">
    <property type="entry name" value="metallo-hydrolase-like_MBL-fold"/>
    <property type="match status" value="1"/>
</dbReference>
<gene>
    <name evidence="4" type="ORF">SAMN05421850_10789</name>
</gene>
<dbReference type="Gene3D" id="3.60.15.10">
    <property type="entry name" value="Ribonuclease Z/Hydroxyacylglutathione hydrolase-like"/>
    <property type="match status" value="1"/>
</dbReference>
<dbReference type="EMBL" id="FNEB01000007">
    <property type="protein sequence ID" value="SDI98914.1"/>
    <property type="molecule type" value="Genomic_DNA"/>
</dbReference>
<dbReference type="PANTHER" id="PTHR42951">
    <property type="entry name" value="METALLO-BETA-LACTAMASE DOMAIN-CONTAINING"/>
    <property type="match status" value="1"/>
</dbReference>
<feature type="chain" id="PRO_5011563393" evidence="2">
    <location>
        <begin position="20"/>
        <end position="304"/>
    </location>
</feature>
<evidence type="ECO:0000256" key="2">
    <source>
        <dbReference type="SAM" id="SignalP"/>
    </source>
</evidence>
<evidence type="ECO:0000313" key="5">
    <source>
        <dbReference type="Proteomes" id="UP000199340"/>
    </source>
</evidence>
<protein>
    <submittedName>
        <fullName evidence="4">Glyoxylase, beta-lactamase superfamily II</fullName>
    </submittedName>
</protein>
<dbReference type="SMART" id="SM00849">
    <property type="entry name" value="Lactamase_B"/>
    <property type="match status" value="1"/>
</dbReference>
<dbReference type="AlphaFoldDB" id="A0A1G8Q2C9"/>
<dbReference type="PANTHER" id="PTHR42951:SF4">
    <property type="entry name" value="ACYL-COENZYME A THIOESTERASE MBLAC2"/>
    <property type="match status" value="1"/>
</dbReference>
<sequence>MRLILALTLTMITAAGLRAEPVLSVTEIAPDAYAIVGPFGQRSPENLGNNATFGLVVTDEGAVLIDAGGSARGAADLESAVRSVTDQPVRYVINTGGQDHRWIGNAYWKAKGATIIASQAAVDDQKARASMQQTMLSTLLGDAFAGTEPAYADITFDSDYTLTLGGTTLEIRHAGPAHTPGDSFVWHSAAGTVFAGDIVYVGRVLGVMEFSSSAHWLDAFDAMAALEPAHVVPGHGPATDLATATRDTRDYLSNLRDRIAAYIDAGGDIIGSVEVDQSAFVYLSEFDQLARRNAQEVFSQMEWE</sequence>
<feature type="signal peptide" evidence="2">
    <location>
        <begin position="1"/>
        <end position="19"/>
    </location>
</feature>
<accession>A0A1G8Q2C9</accession>
<evidence type="ECO:0000256" key="1">
    <source>
        <dbReference type="ARBA" id="ARBA00005250"/>
    </source>
</evidence>
<dbReference type="Pfam" id="PF00753">
    <property type="entry name" value="Lactamase_B"/>
    <property type="match status" value="1"/>
</dbReference>
<evidence type="ECO:0000259" key="3">
    <source>
        <dbReference type="SMART" id="SM00849"/>
    </source>
</evidence>
<keyword evidence="5" id="KW-1185">Reference proteome</keyword>
<evidence type="ECO:0000313" key="4">
    <source>
        <dbReference type="EMBL" id="SDI98914.1"/>
    </source>
</evidence>
<dbReference type="InterPro" id="IPR036866">
    <property type="entry name" value="RibonucZ/Hydroxyglut_hydro"/>
</dbReference>
<dbReference type="GO" id="GO:0017001">
    <property type="term" value="P:antibiotic catabolic process"/>
    <property type="evidence" value="ECO:0007669"/>
    <property type="project" value="UniProtKB-ARBA"/>
</dbReference>
<proteinExistence type="inferred from homology"/>
<dbReference type="SUPFAM" id="SSF56281">
    <property type="entry name" value="Metallo-hydrolase/oxidoreductase"/>
    <property type="match status" value="1"/>
</dbReference>
<organism evidence="4 5">
    <name type="scientific">Lutimaribacter saemankumensis</name>
    <dbReference type="NCBI Taxonomy" id="490829"/>
    <lineage>
        <taxon>Bacteria</taxon>
        <taxon>Pseudomonadati</taxon>
        <taxon>Pseudomonadota</taxon>
        <taxon>Alphaproteobacteria</taxon>
        <taxon>Rhodobacterales</taxon>
        <taxon>Roseobacteraceae</taxon>
        <taxon>Lutimaribacter</taxon>
    </lineage>
</organism>
<dbReference type="Proteomes" id="UP000199340">
    <property type="component" value="Unassembled WGS sequence"/>
</dbReference>
<reference evidence="4 5" key="1">
    <citation type="submission" date="2016-10" db="EMBL/GenBank/DDBJ databases">
        <authorList>
            <person name="de Groot N.N."/>
        </authorList>
    </citation>
    <scope>NUCLEOTIDE SEQUENCE [LARGE SCALE GENOMIC DNA]</scope>
    <source>
        <strain evidence="4 5">DSM 28010</strain>
    </source>
</reference>
<name>A0A1G8Q2C9_9RHOB</name>
<comment type="similarity">
    <text evidence="1">Belongs to the metallo-beta-lactamase superfamily. Class-B beta-lactamase family.</text>
</comment>
<dbReference type="RefSeq" id="WP_175491477.1">
    <property type="nucleotide sequence ID" value="NZ_FNEB01000007.1"/>
</dbReference>
<feature type="domain" description="Metallo-beta-lactamase" evidence="3">
    <location>
        <begin position="50"/>
        <end position="235"/>
    </location>
</feature>